<dbReference type="STRING" id="37003.ENSKMAP00000024691"/>
<organism evidence="3 4">
    <name type="scientific">Kryptolebias marmoratus</name>
    <name type="common">Mangrove killifish</name>
    <name type="synonym">Rivulus marmoratus</name>
    <dbReference type="NCBI Taxonomy" id="37003"/>
    <lineage>
        <taxon>Eukaryota</taxon>
        <taxon>Metazoa</taxon>
        <taxon>Chordata</taxon>
        <taxon>Craniata</taxon>
        <taxon>Vertebrata</taxon>
        <taxon>Euteleostomi</taxon>
        <taxon>Actinopterygii</taxon>
        <taxon>Neopterygii</taxon>
        <taxon>Teleostei</taxon>
        <taxon>Neoteleostei</taxon>
        <taxon>Acanthomorphata</taxon>
        <taxon>Ovalentaria</taxon>
        <taxon>Atherinomorphae</taxon>
        <taxon>Cyprinodontiformes</taxon>
        <taxon>Rivulidae</taxon>
        <taxon>Kryptolebias</taxon>
    </lineage>
</organism>
<name>A0A3Q3B6P6_KRYMA</name>
<dbReference type="Gene3D" id="3.20.80.10">
    <property type="entry name" value="Regulatory factor, effector binding domain"/>
    <property type="match status" value="1"/>
</dbReference>
<proteinExistence type="inferred from homology"/>
<evidence type="ECO:0000256" key="1">
    <source>
        <dbReference type="ARBA" id="ARBA00009817"/>
    </source>
</evidence>
<reference evidence="3" key="1">
    <citation type="submission" date="2025-08" db="UniProtKB">
        <authorList>
            <consortium name="Ensembl"/>
        </authorList>
    </citation>
    <scope>IDENTIFICATION</scope>
</reference>
<keyword evidence="2" id="KW-0732">Signal</keyword>
<feature type="signal peptide" evidence="2">
    <location>
        <begin position="1"/>
        <end position="19"/>
    </location>
</feature>
<sequence>MERLLFALVAAVLVSPCSGDHTKFCHGQPCPEYTVVETNENFEKRSYVATSWASTPVEGEDASDLLAAFSRLKAFWDKQKKAGKPLPDSWPVLITRRKAGGADALSLSWFLPPGSEPEFSDTSVQLEHRAAGTVYVKSFTGTPSLDACQDIADNLKNALTTAGIAFDSQTSTGAFYDSYYSIIHYNEMWFQ</sequence>
<dbReference type="Proteomes" id="UP000264800">
    <property type="component" value="Unplaced"/>
</dbReference>
<feature type="chain" id="PRO_5018677469" evidence="2">
    <location>
        <begin position="20"/>
        <end position="191"/>
    </location>
</feature>
<dbReference type="Pfam" id="PF04832">
    <property type="entry name" value="SOUL"/>
    <property type="match status" value="1"/>
</dbReference>
<dbReference type="SUPFAM" id="SSF55136">
    <property type="entry name" value="Probable bacterial effector-binding domain"/>
    <property type="match status" value="1"/>
</dbReference>
<dbReference type="AlphaFoldDB" id="A0A3Q3B6P6"/>
<comment type="similarity">
    <text evidence="1">Belongs to the HEBP family.</text>
</comment>
<dbReference type="InterPro" id="IPR011256">
    <property type="entry name" value="Reg_factor_effector_dom_sf"/>
</dbReference>
<keyword evidence="4" id="KW-1185">Reference proteome</keyword>
<evidence type="ECO:0000313" key="4">
    <source>
        <dbReference type="Proteomes" id="UP000264800"/>
    </source>
</evidence>
<dbReference type="OMA" id="HYNEVWV"/>
<dbReference type="GO" id="GO:0020037">
    <property type="term" value="F:heme binding"/>
    <property type="evidence" value="ECO:0007669"/>
    <property type="project" value="TreeGrafter"/>
</dbReference>
<evidence type="ECO:0000313" key="3">
    <source>
        <dbReference type="Ensembl" id="ENSKMAP00000024691.1"/>
    </source>
</evidence>
<dbReference type="GO" id="GO:0005737">
    <property type="term" value="C:cytoplasm"/>
    <property type="evidence" value="ECO:0007669"/>
    <property type="project" value="TreeGrafter"/>
</dbReference>
<dbReference type="Ensembl" id="ENSKMAT00000025000.1">
    <property type="protein sequence ID" value="ENSKMAP00000024691.1"/>
    <property type="gene ID" value="ENSKMAG00000018298.1"/>
</dbReference>
<dbReference type="PANTHER" id="PTHR11220">
    <property type="entry name" value="HEME-BINDING PROTEIN-RELATED"/>
    <property type="match status" value="1"/>
</dbReference>
<reference evidence="3" key="2">
    <citation type="submission" date="2025-09" db="UniProtKB">
        <authorList>
            <consortium name="Ensembl"/>
        </authorList>
    </citation>
    <scope>IDENTIFICATION</scope>
</reference>
<dbReference type="InterPro" id="IPR006917">
    <property type="entry name" value="SOUL_heme-bd"/>
</dbReference>
<accession>A0A3Q3B6P6</accession>
<dbReference type="GeneTree" id="ENSGT01120000272413"/>
<evidence type="ECO:0000256" key="2">
    <source>
        <dbReference type="SAM" id="SignalP"/>
    </source>
</evidence>
<dbReference type="PANTHER" id="PTHR11220:SF69">
    <property type="entry name" value="HEME-BINDING PROTEIN 2"/>
    <property type="match status" value="1"/>
</dbReference>
<protein>
    <submittedName>
        <fullName evidence="3">Uncharacterized protein</fullName>
    </submittedName>
</protein>